<dbReference type="SUPFAM" id="SSF53901">
    <property type="entry name" value="Thiolase-like"/>
    <property type="match status" value="2"/>
</dbReference>
<evidence type="ECO:0000256" key="1">
    <source>
        <dbReference type="ARBA" id="ARBA00008467"/>
    </source>
</evidence>
<dbReference type="RefSeq" id="WP_038529208.1">
    <property type="nucleotide sequence ID" value="NZ_CP007793.1"/>
</dbReference>
<dbReference type="PANTHER" id="PTHR11712:SF320">
    <property type="entry name" value="BETA-KETOACYL SYNTHASE"/>
    <property type="match status" value="1"/>
</dbReference>
<feature type="domain" description="Ketosynthase family 3 (KS3)" evidence="4">
    <location>
        <begin position="1"/>
        <end position="399"/>
    </location>
</feature>
<dbReference type="InterPro" id="IPR018201">
    <property type="entry name" value="Ketoacyl_synth_AS"/>
</dbReference>
<keyword evidence="2 3" id="KW-0808">Transferase</keyword>
<dbReference type="SMART" id="SM00825">
    <property type="entry name" value="PKS_KS"/>
    <property type="match status" value="1"/>
</dbReference>
<evidence type="ECO:0000259" key="4">
    <source>
        <dbReference type="PROSITE" id="PS52004"/>
    </source>
</evidence>
<evidence type="ECO:0000313" key="6">
    <source>
        <dbReference type="Proteomes" id="UP000027186"/>
    </source>
</evidence>
<name>A0A060DNM2_9PROT</name>
<organism evidence="5 6">
    <name type="scientific">Azospirillum argentinense</name>
    <dbReference type="NCBI Taxonomy" id="2970906"/>
    <lineage>
        <taxon>Bacteria</taxon>
        <taxon>Pseudomonadati</taxon>
        <taxon>Pseudomonadota</taxon>
        <taxon>Alphaproteobacteria</taxon>
        <taxon>Rhodospirillales</taxon>
        <taxon>Azospirillaceae</taxon>
        <taxon>Azospirillum</taxon>
    </lineage>
</organism>
<dbReference type="Pfam" id="PF00109">
    <property type="entry name" value="ketoacyl-synt"/>
    <property type="match status" value="1"/>
</dbReference>
<dbReference type="InterPro" id="IPR014030">
    <property type="entry name" value="Ketoacyl_synth_N"/>
</dbReference>
<dbReference type="Pfam" id="PF02801">
    <property type="entry name" value="Ketoacyl-synt_C"/>
    <property type="match status" value="1"/>
</dbReference>
<dbReference type="KEGG" id="abq:ABAZ39_10775"/>
<dbReference type="Proteomes" id="UP000027186">
    <property type="component" value="Chromosome"/>
</dbReference>
<dbReference type="PROSITE" id="PS00606">
    <property type="entry name" value="KS3_1"/>
    <property type="match status" value="1"/>
</dbReference>
<dbReference type="InterPro" id="IPR016039">
    <property type="entry name" value="Thiolase-like"/>
</dbReference>
<dbReference type="PROSITE" id="PS52004">
    <property type="entry name" value="KS3_2"/>
    <property type="match status" value="1"/>
</dbReference>
<evidence type="ECO:0000313" key="5">
    <source>
        <dbReference type="EMBL" id="AIB12469.1"/>
    </source>
</evidence>
<dbReference type="GO" id="GO:0005829">
    <property type="term" value="C:cytosol"/>
    <property type="evidence" value="ECO:0007669"/>
    <property type="project" value="TreeGrafter"/>
</dbReference>
<dbReference type="GO" id="GO:0004315">
    <property type="term" value="F:3-oxoacyl-[acyl-carrier-protein] synthase activity"/>
    <property type="evidence" value="ECO:0007669"/>
    <property type="project" value="InterPro"/>
</dbReference>
<comment type="similarity">
    <text evidence="1 3">Belongs to the thiolase-like superfamily. Beta-ketoacyl-ACP synthases family.</text>
</comment>
<reference evidence="5 6" key="1">
    <citation type="journal article" date="2014" name="Genome Announc.">
        <title>Complete Genome Sequence of the Model Rhizosphere Strain Azospirillum brasilense Az39, Successfully Applied in Agriculture.</title>
        <authorList>
            <person name="Rivera D."/>
            <person name="Revale S."/>
            <person name="Molina R."/>
            <person name="Gualpa J."/>
            <person name="Puente M."/>
            <person name="Maroniche G."/>
            <person name="Paris G."/>
            <person name="Baker D."/>
            <person name="Clavijo B."/>
            <person name="McLay K."/>
            <person name="Spaepen S."/>
            <person name="Perticari A."/>
            <person name="Vazquez M."/>
            <person name="Wisniewski-Dye F."/>
            <person name="Watkins C."/>
            <person name="Martinez-Abarca F."/>
            <person name="Vanderleyden J."/>
            <person name="Cassan F."/>
        </authorList>
    </citation>
    <scope>NUCLEOTIDE SEQUENCE [LARGE SCALE GENOMIC DNA]</scope>
    <source>
        <strain evidence="5 6">Az39</strain>
    </source>
</reference>
<dbReference type="AlphaFoldDB" id="A0A060DNM2"/>
<dbReference type="Gene3D" id="3.40.47.10">
    <property type="match status" value="1"/>
</dbReference>
<proteinExistence type="inferred from homology"/>
<evidence type="ECO:0000256" key="3">
    <source>
        <dbReference type="RuleBase" id="RU003694"/>
    </source>
</evidence>
<dbReference type="InterPro" id="IPR000794">
    <property type="entry name" value="Beta-ketoacyl_synthase"/>
</dbReference>
<sequence length="403" mass="40659">MSRPLGLSALGLATPIGTGTGAVADALFVGTRDGLRPRSGFVPGRAVHVGSVDTPLPPVPAGLETYDCRNNRLLLLALEQIRDAVETAAARHGRHRIAVIIGTSTSGMAEAEAGFAAMRLNGAWTGPFHYDQLATGGPGEFAARALDLPGPAYTVATACSSSGKVFASARRLIRAGLCDTAVVGGSDTLCGTTLGGFSALEAVSAGLCNPFSANRDGINIGEAAAVFLLTAEDAPVRLLGVGESSDAHHVSAPDPEGHGALAAMRAALDDAGLTPSDIAYVNLHGTATALNDSMEGKAVHALFGDATPCSSTKAMTGHTLGAAGACEAAFLWLTLNPAHNPDGRLPPHLWDGAPDPEIPPLNLIGPGATFSGGLPAGPAAMLSNSFAFGGSNVALVLGRGDRR</sequence>
<dbReference type="GO" id="GO:0006633">
    <property type="term" value="P:fatty acid biosynthetic process"/>
    <property type="evidence" value="ECO:0007669"/>
    <property type="project" value="InterPro"/>
</dbReference>
<dbReference type="InterPro" id="IPR014031">
    <property type="entry name" value="Ketoacyl_synth_C"/>
</dbReference>
<dbReference type="EMBL" id="CP007793">
    <property type="protein sequence ID" value="AIB12469.1"/>
    <property type="molecule type" value="Genomic_DNA"/>
</dbReference>
<dbReference type="NCBIfam" id="NF006618">
    <property type="entry name" value="PRK09185.1"/>
    <property type="match status" value="1"/>
</dbReference>
<protein>
    <submittedName>
        <fullName evidence="5">3-oxoacyl-ACP synthase</fullName>
    </submittedName>
</protein>
<dbReference type="InterPro" id="IPR020841">
    <property type="entry name" value="PKS_Beta-ketoAc_synthase_dom"/>
</dbReference>
<accession>A0A060DNM2</accession>
<dbReference type="PANTHER" id="PTHR11712">
    <property type="entry name" value="POLYKETIDE SYNTHASE-RELATED"/>
    <property type="match status" value="1"/>
</dbReference>
<gene>
    <name evidence="5" type="ORF">ABAZ39_10775</name>
</gene>
<evidence type="ECO:0000256" key="2">
    <source>
        <dbReference type="ARBA" id="ARBA00022679"/>
    </source>
</evidence>
<dbReference type="CDD" id="cd00834">
    <property type="entry name" value="KAS_I_II"/>
    <property type="match status" value="1"/>
</dbReference>